<dbReference type="PANTHER" id="PTHR37293:SF6">
    <property type="entry name" value="DNA REPLICATION PROTEIN DNAD"/>
    <property type="match status" value="1"/>
</dbReference>
<dbReference type="Pfam" id="PF07261">
    <property type="entry name" value="DnaB_2"/>
    <property type="match status" value="1"/>
</dbReference>
<evidence type="ECO:0000313" key="5">
    <source>
        <dbReference type="Proteomes" id="UP001235840"/>
    </source>
</evidence>
<evidence type="ECO:0000256" key="1">
    <source>
        <dbReference type="ARBA" id="ARBA00093462"/>
    </source>
</evidence>
<dbReference type="SUPFAM" id="SSF158499">
    <property type="entry name" value="DnaD domain-like"/>
    <property type="match status" value="1"/>
</dbReference>
<dbReference type="InterPro" id="IPR036388">
    <property type="entry name" value="WH-like_DNA-bd_sf"/>
</dbReference>
<dbReference type="RefSeq" id="WP_307392717.1">
    <property type="nucleotide sequence ID" value="NZ_BAAADK010000011.1"/>
</dbReference>
<reference evidence="4 5" key="1">
    <citation type="submission" date="2023-07" db="EMBL/GenBank/DDBJ databases">
        <title>Genomic Encyclopedia of Type Strains, Phase IV (KMG-IV): sequencing the most valuable type-strain genomes for metagenomic binning, comparative biology and taxonomic classification.</title>
        <authorList>
            <person name="Goeker M."/>
        </authorList>
    </citation>
    <scope>NUCLEOTIDE SEQUENCE [LARGE SCALE GENOMIC DNA]</scope>
    <source>
        <strain evidence="4 5">DSM 12751</strain>
    </source>
</reference>
<dbReference type="InterPro" id="IPR053843">
    <property type="entry name" value="DnaD_N"/>
</dbReference>
<comment type="similarity">
    <text evidence="1">Belongs to the DnaB/DnaD family.</text>
</comment>
<dbReference type="PANTHER" id="PTHR37293">
    <property type="entry name" value="PHAGE REPLICATION PROTEIN-RELATED"/>
    <property type="match status" value="1"/>
</dbReference>
<name>A0ABT9VX96_9BACI</name>
<gene>
    <name evidence="4" type="ORF">J2S11_001416</name>
</gene>
<sequence>MISIQQWQKWMNKGSASIPSVLLQNYKKLSISDHELLLIIHLQAFADEGTKLPSMELLLERMTSTEEELSQMLNRMHKNGVLDIAASLDDEGKHTERYCLNPLWEKLYLLLANENREQVAAASASAWPDSEADASTQLQKEKLEGEIFLRCEQEFGRPLSPIECETIGFWLDEDGYEPQMIFLALKEAVVSGKLSLRYIDRILFEWQKSGVRTLEQVREHSKKFRQQQISKSKGKTEKQEVEFTFYNWLK</sequence>
<accession>A0ABT9VX96</accession>
<dbReference type="InterPro" id="IPR034829">
    <property type="entry name" value="DnaD-like_sf"/>
</dbReference>
<dbReference type="Proteomes" id="UP001235840">
    <property type="component" value="Unassembled WGS sequence"/>
</dbReference>
<keyword evidence="5" id="KW-1185">Reference proteome</keyword>
<comment type="caution">
    <text evidence="4">The sequence shown here is derived from an EMBL/GenBank/DDBJ whole genome shotgun (WGS) entry which is preliminary data.</text>
</comment>
<dbReference type="Gene3D" id="1.10.10.10">
    <property type="entry name" value="Winged helix-like DNA-binding domain superfamily/Winged helix DNA-binding domain"/>
    <property type="match status" value="1"/>
</dbReference>
<protein>
    <submittedName>
        <fullName evidence="4">DNA replication protein</fullName>
    </submittedName>
</protein>
<organism evidence="4 5">
    <name type="scientific">Caldalkalibacillus horti</name>
    <dbReference type="NCBI Taxonomy" id="77523"/>
    <lineage>
        <taxon>Bacteria</taxon>
        <taxon>Bacillati</taxon>
        <taxon>Bacillota</taxon>
        <taxon>Bacilli</taxon>
        <taxon>Bacillales</taxon>
        <taxon>Bacillaceae</taxon>
        <taxon>Caldalkalibacillus</taxon>
    </lineage>
</organism>
<feature type="domain" description="DnaD N-terminal" evidence="3">
    <location>
        <begin position="18"/>
        <end position="117"/>
    </location>
</feature>
<evidence type="ECO:0000259" key="2">
    <source>
        <dbReference type="Pfam" id="PF07261"/>
    </source>
</evidence>
<evidence type="ECO:0000313" key="4">
    <source>
        <dbReference type="EMBL" id="MDQ0165515.1"/>
    </source>
</evidence>
<dbReference type="Pfam" id="PF21984">
    <property type="entry name" value="DnaD_N"/>
    <property type="match status" value="1"/>
</dbReference>
<proteinExistence type="inferred from homology"/>
<dbReference type="InterPro" id="IPR053162">
    <property type="entry name" value="DnaD"/>
</dbReference>
<dbReference type="EMBL" id="JAUSTY010000005">
    <property type="protein sequence ID" value="MDQ0165515.1"/>
    <property type="molecule type" value="Genomic_DNA"/>
</dbReference>
<feature type="domain" description="DnaB/C C-terminal" evidence="2">
    <location>
        <begin position="151"/>
        <end position="220"/>
    </location>
</feature>
<dbReference type="NCBIfam" id="TIGR01446">
    <property type="entry name" value="DnaD_dom"/>
    <property type="match status" value="1"/>
</dbReference>
<dbReference type="Gene3D" id="1.10.10.630">
    <property type="entry name" value="DnaD domain-like"/>
    <property type="match status" value="1"/>
</dbReference>
<dbReference type="InterPro" id="IPR006343">
    <property type="entry name" value="DnaB/C_C"/>
</dbReference>
<evidence type="ECO:0000259" key="3">
    <source>
        <dbReference type="Pfam" id="PF21984"/>
    </source>
</evidence>